<dbReference type="EMBL" id="BAFD01000124">
    <property type="protein sequence ID" value="GAB46601.1"/>
    <property type="molecule type" value="Genomic_DNA"/>
</dbReference>
<dbReference type="PANTHER" id="PTHR42810">
    <property type="entry name" value="PURINE PERMEASE C1399.01C-RELATED"/>
    <property type="match status" value="1"/>
</dbReference>
<dbReference type="InterPro" id="IPR006042">
    <property type="entry name" value="Xan_ur_permease"/>
</dbReference>
<keyword evidence="7 8" id="KW-0472">Membrane</keyword>
<comment type="caution">
    <text evidence="10">The sequence shown here is derived from an EMBL/GenBank/DDBJ whole genome shotgun (WGS) entry which is preliminary data.</text>
</comment>
<dbReference type="NCBIfam" id="TIGR00801">
    <property type="entry name" value="ncs2"/>
    <property type="match status" value="1"/>
</dbReference>
<keyword evidence="6 8" id="KW-1133">Transmembrane helix</keyword>
<comment type="subcellular location">
    <subcellularLocation>
        <location evidence="1">Cell membrane</location>
        <topology evidence="1">Multi-pass membrane protein</topology>
    </subcellularLocation>
</comment>
<feature type="transmembrane region" description="Helical" evidence="8">
    <location>
        <begin position="439"/>
        <end position="462"/>
    </location>
</feature>
<dbReference type="NCBIfam" id="TIGR03173">
    <property type="entry name" value="pbuX"/>
    <property type="match status" value="1"/>
</dbReference>
<dbReference type="PANTHER" id="PTHR42810:SF4">
    <property type="entry name" value="URIC ACID TRANSPORTER UACT"/>
    <property type="match status" value="1"/>
</dbReference>
<dbReference type="InterPro" id="IPR017588">
    <property type="entry name" value="UacT-like"/>
</dbReference>
<keyword evidence="11" id="KW-1185">Reference proteome</keyword>
<proteinExistence type="inferred from homology"/>
<reference evidence="10 11" key="1">
    <citation type="submission" date="2012-02" db="EMBL/GenBank/DDBJ databases">
        <title>Whole genome shotgun sequence of Gordonia terrae NBRC 100016.</title>
        <authorList>
            <person name="Takarada H."/>
            <person name="Hosoyama A."/>
            <person name="Tsuchikane K."/>
            <person name="Katsumata H."/>
            <person name="Yamazaki S."/>
            <person name="Fujita N."/>
        </authorList>
    </citation>
    <scope>NUCLEOTIDE SEQUENCE [LARGE SCALE GENOMIC DNA]</scope>
    <source>
        <strain evidence="10 11">NBRC 100016</strain>
    </source>
</reference>
<evidence type="ECO:0000256" key="5">
    <source>
        <dbReference type="ARBA" id="ARBA00022692"/>
    </source>
</evidence>
<organism evidence="10 11">
    <name type="scientific">Gordonia terrae NBRC 100016</name>
    <dbReference type="NCBI Taxonomy" id="1089454"/>
    <lineage>
        <taxon>Bacteria</taxon>
        <taxon>Bacillati</taxon>
        <taxon>Actinomycetota</taxon>
        <taxon>Actinomycetes</taxon>
        <taxon>Mycobacteriales</taxon>
        <taxon>Gordoniaceae</taxon>
        <taxon>Gordonia</taxon>
    </lineage>
</organism>
<sequence>MGTVELKTMSILDVVRNGRAAVHPVDEIPPFARLFPLGLQHVLAMYAGAVAVPLIVGGAMVGAGQLEQGDIVHLIMADLFVAGIATILQAVGFWRFGVRLPLMQGVTFAAVGPMITIGTSYGITAIYGSVIACGVFMIAVAPIVGKLIRFFPPLVTGTIILIIGVSLMRVAAGWFGGGTAAGPDFGDPKNIAFGFLTLAVIVGIERFAPAAIRRVSILLGLAFGTVISIPFGMTHWDQVGEYPWVGIPQPFQFGAPTFEVSAIISMIIVGVVIMTETTGDIVAVGEIVDKKITPRKLADGMRADGLGTALGGVFNTFPYTAFAQNVGLVAITGVKTRHVATCAGVILVVLGLLPKMAAVIEGIPLPVLGGAGVALFGMVAASGIRTLAKAKLNNTNILVVAISVGVAMLTEAKIYYTDRELGEAPVDVVLDLYSQFPDWFQTIFHSGISAGALTAIVLNLLLNTRSVSADPVDYHNTGDIAVVGAPGGSTDLSGADGVRAAAFDPRDALAAADPDTPADTLRYLAEHDASLHPFIVTNPATPKDLADHIKGLGDPKVLRLFDTWDGYTSGGFSRRGS</sequence>
<protein>
    <submittedName>
        <fullName evidence="10">Xanthine permease</fullName>
    </submittedName>
</protein>
<keyword evidence="4" id="KW-1003">Cell membrane</keyword>
<evidence type="ECO:0000313" key="11">
    <source>
        <dbReference type="Proteomes" id="UP000004881"/>
    </source>
</evidence>
<evidence type="ECO:0000256" key="3">
    <source>
        <dbReference type="ARBA" id="ARBA00022448"/>
    </source>
</evidence>
<evidence type="ECO:0000259" key="9">
    <source>
        <dbReference type="Pfam" id="PF25591"/>
    </source>
</evidence>
<gene>
    <name evidence="10" type="primary">pbuX</name>
    <name evidence="10" type="ORF">GOTRE_175_00820</name>
</gene>
<evidence type="ECO:0000256" key="1">
    <source>
        <dbReference type="ARBA" id="ARBA00004651"/>
    </source>
</evidence>
<evidence type="ECO:0000256" key="2">
    <source>
        <dbReference type="ARBA" id="ARBA00008821"/>
    </source>
</evidence>
<accession>A0ABQ0HL41</accession>
<keyword evidence="3" id="KW-0813">Transport</keyword>
<evidence type="ECO:0000256" key="6">
    <source>
        <dbReference type="ARBA" id="ARBA00022989"/>
    </source>
</evidence>
<feature type="transmembrane region" description="Helical" evidence="8">
    <location>
        <begin position="339"/>
        <end position="357"/>
    </location>
</feature>
<feature type="transmembrane region" description="Helical" evidence="8">
    <location>
        <begin position="215"/>
        <end position="233"/>
    </location>
</feature>
<feature type="transmembrane region" description="Helical" evidence="8">
    <location>
        <begin position="363"/>
        <end position="384"/>
    </location>
</feature>
<comment type="similarity">
    <text evidence="2">Belongs to the nucleobase:cation symporter-2 (NCS2) (TC 2.A.40) family.</text>
</comment>
<dbReference type="Pfam" id="PF00860">
    <property type="entry name" value="Xan_ur_permease"/>
    <property type="match status" value="1"/>
</dbReference>
<feature type="domain" description="Leucine rich repeat variant" evidence="9">
    <location>
        <begin position="507"/>
        <end position="557"/>
    </location>
</feature>
<feature type="transmembrane region" description="Helical" evidence="8">
    <location>
        <begin position="43"/>
        <end position="64"/>
    </location>
</feature>
<evidence type="ECO:0000256" key="4">
    <source>
        <dbReference type="ARBA" id="ARBA00022475"/>
    </source>
</evidence>
<name>A0ABQ0HL41_9ACTN</name>
<feature type="transmembrane region" description="Helical" evidence="8">
    <location>
        <begin position="71"/>
        <end position="94"/>
    </location>
</feature>
<dbReference type="NCBIfam" id="NF037981">
    <property type="entry name" value="NCS2_1"/>
    <property type="match status" value="1"/>
</dbReference>
<evidence type="ECO:0000256" key="8">
    <source>
        <dbReference type="SAM" id="Phobius"/>
    </source>
</evidence>
<dbReference type="Proteomes" id="UP000004881">
    <property type="component" value="Unassembled WGS sequence"/>
</dbReference>
<feature type="transmembrane region" description="Helical" evidence="8">
    <location>
        <begin position="150"/>
        <end position="171"/>
    </location>
</feature>
<feature type="transmembrane region" description="Helical" evidence="8">
    <location>
        <begin position="253"/>
        <end position="273"/>
    </location>
</feature>
<dbReference type="InterPro" id="IPR006043">
    <property type="entry name" value="NCS2"/>
</dbReference>
<feature type="transmembrane region" description="Helical" evidence="8">
    <location>
        <begin position="396"/>
        <end position="416"/>
    </location>
</feature>
<evidence type="ECO:0000256" key="7">
    <source>
        <dbReference type="ARBA" id="ARBA00023136"/>
    </source>
</evidence>
<dbReference type="Pfam" id="PF25591">
    <property type="entry name" value="LRV_2"/>
    <property type="match status" value="1"/>
</dbReference>
<feature type="transmembrane region" description="Helical" evidence="8">
    <location>
        <begin position="114"/>
        <end position="138"/>
    </location>
</feature>
<keyword evidence="5 8" id="KW-0812">Transmembrane</keyword>
<feature type="transmembrane region" description="Helical" evidence="8">
    <location>
        <begin position="191"/>
        <end position="208"/>
    </location>
</feature>
<dbReference type="PROSITE" id="PS01116">
    <property type="entry name" value="XANTH_URACIL_PERMASE"/>
    <property type="match status" value="1"/>
</dbReference>
<dbReference type="InterPro" id="IPR057893">
    <property type="entry name" value="LRV_2"/>
</dbReference>
<evidence type="ECO:0000313" key="10">
    <source>
        <dbReference type="EMBL" id="GAB46601.1"/>
    </source>
</evidence>